<keyword evidence="1" id="KW-0378">Hydrolase</keyword>
<protein>
    <submittedName>
        <fullName evidence="5">Sortase (Surface protein transpeptidase)</fullName>
    </submittedName>
</protein>
<feature type="active site" description="Acyl-thioester intermediate" evidence="2">
    <location>
        <position position="233"/>
    </location>
</feature>
<dbReference type="AlphaFoldDB" id="A0A1K2H5Q3"/>
<evidence type="ECO:0000313" key="6">
    <source>
        <dbReference type="Proteomes" id="UP000185655"/>
    </source>
</evidence>
<organism evidence="5 6">
    <name type="scientific">Pseudolactococcus chungangensis CAU 28 = DSM 22330</name>
    <dbReference type="NCBI Taxonomy" id="1122154"/>
    <lineage>
        <taxon>Bacteria</taxon>
        <taxon>Bacillati</taxon>
        <taxon>Bacillota</taxon>
        <taxon>Bacilli</taxon>
        <taxon>Lactobacillales</taxon>
        <taxon>Streptococcaceae</taxon>
        <taxon>Pseudolactococcus</taxon>
    </lineage>
</organism>
<dbReference type="InterPro" id="IPR005754">
    <property type="entry name" value="Sortase"/>
</dbReference>
<keyword evidence="3" id="KW-0472">Membrane</keyword>
<dbReference type="Pfam" id="PF04203">
    <property type="entry name" value="Sortase"/>
    <property type="match status" value="1"/>
</dbReference>
<keyword evidence="3" id="KW-1133">Transmembrane helix</keyword>
<name>A0A1K2H5Q3_9LACT</name>
<dbReference type="InterPro" id="IPR023365">
    <property type="entry name" value="Sortase_dom-sf"/>
</dbReference>
<evidence type="ECO:0000313" key="7">
    <source>
        <dbReference type="Proteomes" id="UP000218979"/>
    </source>
</evidence>
<reference evidence="5 6" key="2">
    <citation type="submission" date="2016-11" db="EMBL/GenBank/DDBJ databases">
        <authorList>
            <person name="Jaros S."/>
            <person name="Januszkiewicz K."/>
            <person name="Wedrychowicz H."/>
        </authorList>
    </citation>
    <scope>NUCLEOTIDE SEQUENCE [LARGE SCALE GENOMIC DNA]</scope>
    <source>
        <strain evidence="5 6">DSM 22330</strain>
    </source>
</reference>
<gene>
    <name evidence="4" type="ORF">RR45_GL000887</name>
    <name evidence="5" type="ORF">SAMN02746068_00428</name>
</gene>
<dbReference type="Proteomes" id="UP000185655">
    <property type="component" value="Unassembled WGS sequence"/>
</dbReference>
<keyword evidence="3" id="KW-0812">Transmembrane</keyword>
<evidence type="ECO:0000256" key="1">
    <source>
        <dbReference type="ARBA" id="ARBA00022801"/>
    </source>
</evidence>
<evidence type="ECO:0000256" key="3">
    <source>
        <dbReference type="SAM" id="Phobius"/>
    </source>
</evidence>
<dbReference type="EMBL" id="JXJT01000002">
    <property type="protein sequence ID" value="PCS04572.1"/>
    <property type="molecule type" value="Genomic_DNA"/>
</dbReference>
<dbReference type="SUPFAM" id="SSF63817">
    <property type="entry name" value="Sortase"/>
    <property type="match status" value="1"/>
</dbReference>
<keyword evidence="7" id="KW-1185">Reference proteome</keyword>
<evidence type="ECO:0000313" key="4">
    <source>
        <dbReference type="EMBL" id="PCS04572.1"/>
    </source>
</evidence>
<dbReference type="EMBL" id="FPKS01000002">
    <property type="protein sequence ID" value="SFZ71537.1"/>
    <property type="molecule type" value="Genomic_DNA"/>
</dbReference>
<sequence length="256" mass="28725">MRPKQLVETIKKASKKTKNRVSTIVLIVASLMMVLAIWCLIPVNKVEKSKTSHPQVAIDRQLLSEYLKEANDSKEQTIPMQESMLDFDESLDFIGQVIIDKVGLDLPIVKGRGKEDGTGFDKAVYACTNKTTQKLGVNNYVLSAHSTYLSATEYFSPLLVNEDGSFDMKQPIVLEKLKLKIGDEIKVNQSAEQMEYRFKITKLFIDDGQGNFNTTYQAMADKVGQAQLTLYTCTDIDGENRLVIQADILDKRSLSS</sequence>
<evidence type="ECO:0000313" key="5">
    <source>
        <dbReference type="EMBL" id="SFZ71537.1"/>
    </source>
</evidence>
<evidence type="ECO:0000256" key="2">
    <source>
        <dbReference type="PIRSR" id="PIRSR605754-1"/>
    </source>
</evidence>
<proteinExistence type="predicted"/>
<accession>A0A1K2H5Q3</accession>
<dbReference type="Gene3D" id="2.40.260.10">
    <property type="entry name" value="Sortase"/>
    <property type="match status" value="1"/>
</dbReference>
<feature type="active site" description="Proton donor/acceptor" evidence="2">
    <location>
        <position position="145"/>
    </location>
</feature>
<dbReference type="STRING" id="1122154.SAMN02746068_00428"/>
<dbReference type="GO" id="GO:0016787">
    <property type="term" value="F:hydrolase activity"/>
    <property type="evidence" value="ECO:0007669"/>
    <property type="project" value="UniProtKB-KW"/>
</dbReference>
<dbReference type="Proteomes" id="UP000218979">
    <property type="component" value="Unassembled WGS sequence"/>
</dbReference>
<feature type="transmembrane region" description="Helical" evidence="3">
    <location>
        <begin position="21"/>
        <end position="43"/>
    </location>
</feature>
<reference evidence="4 7" key="1">
    <citation type="submission" date="2014-12" db="EMBL/GenBank/DDBJ databases">
        <title>Draft genome sequences of 10 type strains of Lactococcus.</title>
        <authorList>
            <person name="Sun Z."/>
            <person name="Zhong Z."/>
            <person name="Liu W."/>
            <person name="Zhang W."/>
            <person name="Zhang H."/>
        </authorList>
    </citation>
    <scope>NUCLEOTIDE SEQUENCE [LARGE SCALE GENOMIC DNA]</scope>
    <source>
        <strain evidence="4 7">DSM 22330</strain>
    </source>
</reference>